<evidence type="ECO:0000256" key="1">
    <source>
        <dbReference type="SAM" id="SignalP"/>
    </source>
</evidence>
<feature type="signal peptide" evidence="1">
    <location>
        <begin position="1"/>
        <end position="22"/>
    </location>
</feature>
<gene>
    <name evidence="3" type="ORF">AJ80_00242</name>
</gene>
<keyword evidence="1" id="KW-0732">Signal</keyword>
<accession>A0A2B7Z567</accession>
<dbReference type="InterPro" id="IPR031330">
    <property type="entry name" value="Gly_Hdrlase_35_cat"/>
</dbReference>
<sequence>MVASIISTLFFALVTWSGAASGTDNRKTTDVTWDKYSLSIIGKPLLCCLARITRKCVLSGPTDYNNVGGAVDIDAVFYDGCESSLSIEFAAVYSKNDIGSHITMLGIYMTFGGTNWGHVAALVCASYGYTTMLRETGEARDKMKQTKFIGLFACISTDLFKTEMEGNGTSYTGNNKIFTWVLRNPDTDAGFYAMAPEDTSTRATAKFALNLKTSYGQISIPDVQLDGRQSKIILTDYQFGNSTFLYSSAEVASYANLDVDVLVPCLTEESSPSRTLGSSDLTISSSGKNGLSYLCTQGECIAAVKFSSSPLIYLLDKHTAWNFFAPPTTSNPPVAPNEHISVIGPCLVRNAYVQGDSVEIVGGDQNHAP</sequence>
<dbReference type="Gene3D" id="2.102.20.10">
    <property type="entry name" value="Beta-galactosidase, domain 2"/>
    <property type="match status" value="1"/>
</dbReference>
<dbReference type="AlphaFoldDB" id="A0A2B7Z567"/>
<dbReference type="InterPro" id="IPR017853">
    <property type="entry name" value="GH"/>
</dbReference>
<dbReference type="OrthoDB" id="1657402at2759"/>
<dbReference type="InterPro" id="IPR036833">
    <property type="entry name" value="BetaGal_dom3_sf"/>
</dbReference>
<comment type="caution">
    <text evidence="3">The sequence shown here is derived from an EMBL/GenBank/DDBJ whole genome shotgun (WGS) entry which is preliminary data.</text>
</comment>
<feature type="domain" description="Beta-galactosidase" evidence="2">
    <location>
        <begin position="158"/>
        <end position="323"/>
    </location>
</feature>
<evidence type="ECO:0000313" key="3">
    <source>
        <dbReference type="EMBL" id="PGH27987.1"/>
    </source>
</evidence>
<dbReference type="SUPFAM" id="SSF117100">
    <property type="entry name" value="Beta-galactosidase LacA, domain 3"/>
    <property type="match status" value="1"/>
</dbReference>
<protein>
    <recommendedName>
        <fullName evidence="2">Beta-galactosidase domain-containing protein</fullName>
    </recommendedName>
</protein>
<dbReference type="InterPro" id="IPR018954">
    <property type="entry name" value="Betagal_dom2"/>
</dbReference>
<dbReference type="Pfam" id="PF01301">
    <property type="entry name" value="Glyco_hydro_35"/>
    <property type="match status" value="1"/>
</dbReference>
<dbReference type="Gene3D" id="3.20.20.80">
    <property type="entry name" value="Glycosidases"/>
    <property type="match status" value="1"/>
</dbReference>
<dbReference type="InterPro" id="IPR037110">
    <property type="entry name" value="Betagal_dom2_sf"/>
</dbReference>
<dbReference type="EMBL" id="PDNA01000002">
    <property type="protein sequence ID" value="PGH27987.1"/>
    <property type="molecule type" value="Genomic_DNA"/>
</dbReference>
<dbReference type="STRING" id="1447883.A0A2B7Z567"/>
<name>A0A2B7Z567_POLH7</name>
<evidence type="ECO:0000313" key="4">
    <source>
        <dbReference type="Proteomes" id="UP000224634"/>
    </source>
</evidence>
<dbReference type="SUPFAM" id="SSF51011">
    <property type="entry name" value="Glycosyl hydrolase domain"/>
    <property type="match status" value="1"/>
</dbReference>
<proteinExistence type="predicted"/>
<organism evidence="3 4">
    <name type="scientific">Polytolypa hystricis (strain UAMH7299)</name>
    <dbReference type="NCBI Taxonomy" id="1447883"/>
    <lineage>
        <taxon>Eukaryota</taxon>
        <taxon>Fungi</taxon>
        <taxon>Dikarya</taxon>
        <taxon>Ascomycota</taxon>
        <taxon>Pezizomycotina</taxon>
        <taxon>Eurotiomycetes</taxon>
        <taxon>Eurotiomycetidae</taxon>
        <taxon>Onygenales</taxon>
        <taxon>Onygenales incertae sedis</taxon>
        <taxon>Polytolypa</taxon>
    </lineage>
</organism>
<dbReference type="Proteomes" id="UP000224634">
    <property type="component" value="Unassembled WGS sequence"/>
</dbReference>
<evidence type="ECO:0000259" key="2">
    <source>
        <dbReference type="SMART" id="SM01029"/>
    </source>
</evidence>
<dbReference type="SMART" id="SM01029">
    <property type="entry name" value="BetaGal_dom2"/>
    <property type="match status" value="1"/>
</dbReference>
<keyword evidence="4" id="KW-1185">Reference proteome</keyword>
<feature type="chain" id="PRO_5012180043" description="Beta-galactosidase domain-containing protein" evidence="1">
    <location>
        <begin position="23"/>
        <end position="369"/>
    </location>
</feature>
<reference evidence="3 4" key="1">
    <citation type="submission" date="2017-10" db="EMBL/GenBank/DDBJ databases">
        <title>Comparative genomics in systemic dimorphic fungi from Ajellomycetaceae.</title>
        <authorList>
            <person name="Munoz J.F."/>
            <person name="Mcewen J.G."/>
            <person name="Clay O.K."/>
            <person name="Cuomo C.A."/>
        </authorList>
    </citation>
    <scope>NUCLEOTIDE SEQUENCE [LARGE SCALE GENOMIC DNA]</scope>
    <source>
        <strain evidence="3 4">UAMH7299</strain>
    </source>
</reference>
<dbReference type="SUPFAM" id="SSF51445">
    <property type="entry name" value="(Trans)glycosidases"/>
    <property type="match status" value="1"/>
</dbReference>
<dbReference type="Pfam" id="PF10435">
    <property type="entry name" value="BetaGal_dom2"/>
    <property type="match status" value="1"/>
</dbReference>